<evidence type="ECO:0000256" key="5">
    <source>
        <dbReference type="ARBA" id="ARBA00023125"/>
    </source>
</evidence>
<dbReference type="Pfam" id="PF00105">
    <property type="entry name" value="zf-C4"/>
    <property type="match status" value="1"/>
</dbReference>
<evidence type="ECO:0000256" key="7">
    <source>
        <dbReference type="ARBA" id="ARBA00023170"/>
    </source>
</evidence>
<dbReference type="Gene3D" id="1.10.565.10">
    <property type="entry name" value="Retinoid X Receptor"/>
    <property type="match status" value="1"/>
</dbReference>
<evidence type="ECO:0000256" key="1">
    <source>
        <dbReference type="ARBA" id="ARBA00022723"/>
    </source>
</evidence>
<dbReference type="PROSITE" id="PS51843">
    <property type="entry name" value="NR_LBD"/>
    <property type="match status" value="1"/>
</dbReference>
<dbReference type="InterPro" id="IPR013088">
    <property type="entry name" value="Znf_NHR/GATA"/>
</dbReference>
<keyword evidence="8" id="KW-0539">Nucleus</keyword>
<keyword evidence="6" id="KW-0804">Transcription</keyword>
<dbReference type="SUPFAM" id="SSF57716">
    <property type="entry name" value="Glucocorticoid receptor-like (DNA-binding domain)"/>
    <property type="match status" value="1"/>
</dbReference>
<evidence type="ECO:0000256" key="3">
    <source>
        <dbReference type="ARBA" id="ARBA00022833"/>
    </source>
</evidence>
<dbReference type="InterPro" id="IPR035500">
    <property type="entry name" value="NHR-like_dom_sf"/>
</dbReference>
<evidence type="ECO:0000259" key="9">
    <source>
        <dbReference type="PROSITE" id="PS51030"/>
    </source>
</evidence>
<dbReference type="SUPFAM" id="SSF48508">
    <property type="entry name" value="Nuclear receptor ligand-binding domain"/>
    <property type="match status" value="1"/>
</dbReference>
<keyword evidence="4" id="KW-0805">Transcription regulation</keyword>
<dbReference type="PRINTS" id="PR00047">
    <property type="entry name" value="STROIDFINGER"/>
</dbReference>
<dbReference type="PROSITE" id="PS51030">
    <property type="entry name" value="NUCLEAR_REC_DBD_2"/>
    <property type="match status" value="1"/>
</dbReference>
<keyword evidence="2" id="KW-0863">Zinc-finger</keyword>
<feature type="domain" description="NR LBD" evidence="10">
    <location>
        <begin position="127"/>
        <end position="340"/>
    </location>
</feature>
<evidence type="ECO:0000256" key="2">
    <source>
        <dbReference type="ARBA" id="ARBA00022771"/>
    </source>
</evidence>
<dbReference type="InterPro" id="IPR050234">
    <property type="entry name" value="Nuclear_hormone_rcpt_NR1"/>
</dbReference>
<evidence type="ECO:0000259" key="10">
    <source>
        <dbReference type="PROSITE" id="PS51843"/>
    </source>
</evidence>
<keyword evidence="1" id="KW-0479">Metal-binding</keyword>
<keyword evidence="12" id="KW-1185">Reference proteome</keyword>
<accession>A0ABY7F7C0</accession>
<dbReference type="PANTHER" id="PTHR24082:SF506">
    <property type="entry name" value="NR LBD DOMAIN-CONTAINING PROTEIN"/>
    <property type="match status" value="1"/>
</dbReference>
<dbReference type="InterPro" id="IPR001628">
    <property type="entry name" value="Znf_hrmn_rcpt"/>
</dbReference>
<keyword evidence="7" id="KW-0675">Receptor</keyword>
<dbReference type="SMART" id="SM00430">
    <property type="entry name" value="HOLI"/>
    <property type="match status" value="1"/>
</dbReference>
<gene>
    <name evidence="11" type="ORF">MAR_031280</name>
</gene>
<feature type="domain" description="Nuclear receptor" evidence="9">
    <location>
        <begin position="17"/>
        <end position="86"/>
    </location>
</feature>
<sequence length="344" mass="39824">MSTKGQKAKTHYTTVEMAHCRVCGRKSSGYHFGVVSCEACKNSRISTVCRKGNNRCYGDVRSISDCSACRLNKCKDLGMSKRMPIDLSVRSPHVDVEDLEVCETIQRLVNLQDSLYPHAANDPSVLLELAIIEEEHRQREEVFKMMFALRKKGIENEKNIVKYIQHSKHIPGFDTLELDDILNLLKDSYFEFWLFSNHAYFNDQVSGGSDAVVQAHKKVIMSLFPKDYVESVFKFAESLRSLELTLEEVAIIRGIILTFTDRQKLNHSHAVEKLQEKYVECLIHHLSTTRDQYLSRFCRIIDRLTEVRSLTYRNSFVNSQVLSDWPFIAKEFPLWKEIMSTHKD</sequence>
<organism evidence="11 12">
    <name type="scientific">Mya arenaria</name>
    <name type="common">Soft-shell clam</name>
    <dbReference type="NCBI Taxonomy" id="6604"/>
    <lineage>
        <taxon>Eukaryota</taxon>
        <taxon>Metazoa</taxon>
        <taxon>Spiralia</taxon>
        <taxon>Lophotrochozoa</taxon>
        <taxon>Mollusca</taxon>
        <taxon>Bivalvia</taxon>
        <taxon>Autobranchia</taxon>
        <taxon>Heteroconchia</taxon>
        <taxon>Euheterodonta</taxon>
        <taxon>Imparidentia</taxon>
        <taxon>Neoheterodontei</taxon>
        <taxon>Myida</taxon>
        <taxon>Myoidea</taxon>
        <taxon>Myidae</taxon>
        <taxon>Mya</taxon>
    </lineage>
</organism>
<keyword evidence="5" id="KW-0238">DNA-binding</keyword>
<dbReference type="Pfam" id="PF00104">
    <property type="entry name" value="Hormone_recep"/>
    <property type="match status" value="1"/>
</dbReference>
<reference evidence="11" key="1">
    <citation type="submission" date="2022-11" db="EMBL/GenBank/DDBJ databases">
        <title>Centuries of genome instability and evolution in soft-shell clam transmissible cancer (bioRxiv).</title>
        <authorList>
            <person name="Hart S.F.M."/>
            <person name="Yonemitsu M.A."/>
            <person name="Giersch R.M."/>
            <person name="Beal B.F."/>
            <person name="Arriagada G."/>
            <person name="Davis B.W."/>
            <person name="Ostrander E.A."/>
            <person name="Goff S.P."/>
            <person name="Metzger M.J."/>
        </authorList>
    </citation>
    <scope>NUCLEOTIDE SEQUENCE</scope>
    <source>
        <strain evidence="11">MELC-2E11</strain>
        <tissue evidence="11">Siphon/mantle</tissue>
    </source>
</reference>
<keyword evidence="3" id="KW-0862">Zinc</keyword>
<dbReference type="PANTHER" id="PTHR24082">
    <property type="entry name" value="NUCLEAR HORMONE RECEPTOR"/>
    <property type="match status" value="1"/>
</dbReference>
<dbReference type="InterPro" id="IPR000536">
    <property type="entry name" value="Nucl_hrmn_rcpt_lig-bd"/>
</dbReference>
<proteinExistence type="predicted"/>
<dbReference type="InterPro" id="IPR001723">
    <property type="entry name" value="Nuclear_hrmn_rcpt"/>
</dbReference>
<dbReference type="EMBL" id="CP111021">
    <property type="protein sequence ID" value="WAR16686.1"/>
    <property type="molecule type" value="Genomic_DNA"/>
</dbReference>
<name>A0ABY7F7C0_MYAAR</name>
<dbReference type="SMART" id="SM00399">
    <property type="entry name" value="ZnF_C4"/>
    <property type="match status" value="1"/>
</dbReference>
<evidence type="ECO:0000256" key="4">
    <source>
        <dbReference type="ARBA" id="ARBA00023015"/>
    </source>
</evidence>
<dbReference type="Gene3D" id="3.30.50.10">
    <property type="entry name" value="Erythroid Transcription Factor GATA-1, subunit A"/>
    <property type="match status" value="1"/>
</dbReference>
<evidence type="ECO:0000313" key="12">
    <source>
        <dbReference type="Proteomes" id="UP001164746"/>
    </source>
</evidence>
<evidence type="ECO:0000313" key="11">
    <source>
        <dbReference type="EMBL" id="WAR16686.1"/>
    </source>
</evidence>
<evidence type="ECO:0000256" key="6">
    <source>
        <dbReference type="ARBA" id="ARBA00023163"/>
    </source>
</evidence>
<protein>
    <submittedName>
        <fullName evidence="11">NR1H4-like protein</fullName>
    </submittedName>
</protein>
<dbReference type="Proteomes" id="UP001164746">
    <property type="component" value="Chromosome 10"/>
</dbReference>
<dbReference type="PRINTS" id="PR00398">
    <property type="entry name" value="STRDHORMONER"/>
</dbReference>
<evidence type="ECO:0000256" key="8">
    <source>
        <dbReference type="ARBA" id="ARBA00023242"/>
    </source>
</evidence>